<dbReference type="Gene3D" id="1.10.510.10">
    <property type="entry name" value="Transferase(Phosphotransferase) domain 1"/>
    <property type="match status" value="1"/>
</dbReference>
<evidence type="ECO:0000256" key="2">
    <source>
        <dbReference type="SAM" id="MobiDB-lite"/>
    </source>
</evidence>
<comment type="caution">
    <text evidence="4">The sequence shown here is derived from an EMBL/GenBank/DDBJ whole genome shotgun (WGS) entry which is preliminary data.</text>
</comment>
<dbReference type="PROSITE" id="PS00107">
    <property type="entry name" value="PROTEIN_KINASE_ATP"/>
    <property type="match status" value="1"/>
</dbReference>
<feature type="region of interest" description="Disordered" evidence="2">
    <location>
        <begin position="357"/>
        <end position="387"/>
    </location>
</feature>
<accession>A0ABD2KRZ3</accession>
<dbReference type="InterPro" id="IPR000719">
    <property type="entry name" value="Prot_kinase_dom"/>
</dbReference>
<feature type="domain" description="Protein kinase" evidence="3">
    <location>
        <begin position="53"/>
        <end position="352"/>
    </location>
</feature>
<dbReference type="EMBL" id="JBICBT010000682">
    <property type="protein sequence ID" value="KAL3105574.1"/>
    <property type="molecule type" value="Genomic_DNA"/>
</dbReference>
<evidence type="ECO:0000313" key="5">
    <source>
        <dbReference type="Proteomes" id="UP001620626"/>
    </source>
</evidence>
<evidence type="ECO:0000259" key="3">
    <source>
        <dbReference type="PROSITE" id="PS50011"/>
    </source>
</evidence>
<dbReference type="Pfam" id="PF00069">
    <property type="entry name" value="Pkinase"/>
    <property type="match status" value="1"/>
</dbReference>
<feature type="binding site" evidence="1">
    <location>
        <position position="81"/>
    </location>
    <ligand>
        <name>ATP</name>
        <dbReference type="ChEBI" id="CHEBI:30616"/>
    </ligand>
</feature>
<dbReference type="AlphaFoldDB" id="A0ABD2KRZ3"/>
<sequence length="387" mass="43447">MKRSEGRSFLDALIYNIASLHSTAAPTYPTERQRHMADELVALAPGTRVSGRWTILKKLGAGAFGAVYLCKDGKGTVAALKTEPIDTRQPLLVMEATVLRALGNKLQNADGQHFCRLLDLGRMNNGMLRLEETQCSTTFMTVVGTPLGRLVRDAGDRFSPGTAIGVSIQLLSAIKALHNVGFLHRDIKPANTAIGRVETNEHRLLYLIDFGMARQFLRPDGTQRRPRASANFRGTPIYAPISAHIKRDYSRKDDVESWFYVMVKFYKGAVPWKFANDVKEIGRMKCRRMEEQPDEIRQQAITELIGGCPPEFTQILAHIDGLQLEDRPNYEMIETMLREHLTRSRVPEHPYDWELGRRNAMAQAQSEAARRKKDNTKGGGGKNNTQG</sequence>
<organism evidence="4 5">
    <name type="scientific">Heterodera trifolii</name>
    <dbReference type="NCBI Taxonomy" id="157864"/>
    <lineage>
        <taxon>Eukaryota</taxon>
        <taxon>Metazoa</taxon>
        <taxon>Ecdysozoa</taxon>
        <taxon>Nematoda</taxon>
        <taxon>Chromadorea</taxon>
        <taxon>Rhabditida</taxon>
        <taxon>Tylenchina</taxon>
        <taxon>Tylenchomorpha</taxon>
        <taxon>Tylenchoidea</taxon>
        <taxon>Heteroderidae</taxon>
        <taxon>Heteroderinae</taxon>
        <taxon>Heterodera</taxon>
    </lineage>
</organism>
<evidence type="ECO:0000256" key="1">
    <source>
        <dbReference type="PROSITE-ProRule" id="PRU10141"/>
    </source>
</evidence>
<dbReference type="PROSITE" id="PS50011">
    <property type="entry name" value="PROTEIN_KINASE_DOM"/>
    <property type="match status" value="1"/>
</dbReference>
<dbReference type="InterPro" id="IPR011009">
    <property type="entry name" value="Kinase-like_dom_sf"/>
</dbReference>
<keyword evidence="1" id="KW-0067">ATP-binding</keyword>
<gene>
    <name evidence="4" type="ORF">niasHT_021197</name>
</gene>
<dbReference type="InterPro" id="IPR017441">
    <property type="entry name" value="Protein_kinase_ATP_BS"/>
</dbReference>
<proteinExistence type="predicted"/>
<dbReference type="PANTHER" id="PTHR11909">
    <property type="entry name" value="CASEIN KINASE-RELATED"/>
    <property type="match status" value="1"/>
</dbReference>
<dbReference type="InterPro" id="IPR050235">
    <property type="entry name" value="CK1_Ser-Thr_kinase"/>
</dbReference>
<evidence type="ECO:0000313" key="4">
    <source>
        <dbReference type="EMBL" id="KAL3105574.1"/>
    </source>
</evidence>
<dbReference type="Proteomes" id="UP001620626">
    <property type="component" value="Unassembled WGS sequence"/>
</dbReference>
<dbReference type="SMART" id="SM00220">
    <property type="entry name" value="S_TKc"/>
    <property type="match status" value="1"/>
</dbReference>
<keyword evidence="1" id="KW-0547">Nucleotide-binding</keyword>
<name>A0ABD2KRZ3_9BILA</name>
<reference evidence="4 5" key="1">
    <citation type="submission" date="2024-10" db="EMBL/GenBank/DDBJ databases">
        <authorList>
            <person name="Kim D."/>
        </authorList>
    </citation>
    <scope>NUCLEOTIDE SEQUENCE [LARGE SCALE GENOMIC DNA]</scope>
    <source>
        <strain evidence="4">BH-2024</strain>
    </source>
</reference>
<feature type="compositionally biased region" description="Gly residues" evidence="2">
    <location>
        <begin position="377"/>
        <end position="387"/>
    </location>
</feature>
<keyword evidence="5" id="KW-1185">Reference proteome</keyword>
<dbReference type="SUPFAM" id="SSF56112">
    <property type="entry name" value="Protein kinase-like (PK-like)"/>
    <property type="match status" value="1"/>
</dbReference>
<dbReference type="GO" id="GO:0005524">
    <property type="term" value="F:ATP binding"/>
    <property type="evidence" value="ECO:0007669"/>
    <property type="project" value="UniProtKB-UniRule"/>
</dbReference>
<protein>
    <recommendedName>
        <fullName evidence="3">Protein kinase domain-containing protein</fullName>
    </recommendedName>
</protein>